<dbReference type="SUPFAM" id="SSF47769">
    <property type="entry name" value="SAM/Pointed domain"/>
    <property type="match status" value="1"/>
</dbReference>
<evidence type="ECO:0000313" key="6">
    <source>
        <dbReference type="Proteomes" id="UP001347796"/>
    </source>
</evidence>
<evidence type="ECO:0000256" key="3">
    <source>
        <dbReference type="PROSITE-ProRule" id="PRU00023"/>
    </source>
</evidence>
<dbReference type="Pfam" id="PF12796">
    <property type="entry name" value="Ank_2"/>
    <property type="match status" value="1"/>
</dbReference>
<keyword evidence="6" id="KW-1185">Reference proteome</keyword>
<dbReference type="InterPro" id="IPR013761">
    <property type="entry name" value="SAM/pointed_sf"/>
</dbReference>
<dbReference type="InterPro" id="IPR036770">
    <property type="entry name" value="Ankyrin_rpt-contain_sf"/>
</dbReference>
<dbReference type="SUPFAM" id="SSF48403">
    <property type="entry name" value="Ankyrin repeat"/>
    <property type="match status" value="1"/>
</dbReference>
<dbReference type="PRINTS" id="PR01415">
    <property type="entry name" value="ANKYRIN"/>
</dbReference>
<dbReference type="AlphaFoldDB" id="A0AAN8JC36"/>
<dbReference type="EMBL" id="JAZGQO010000010">
    <property type="protein sequence ID" value="KAK6175172.1"/>
    <property type="molecule type" value="Genomic_DNA"/>
</dbReference>
<evidence type="ECO:0000259" key="4">
    <source>
        <dbReference type="PROSITE" id="PS50022"/>
    </source>
</evidence>
<dbReference type="PANTHER" id="PTHR24174">
    <property type="entry name" value="ANKYRIN REPEAT AND STERILE ALPHA MOTIF DOMAIN-CONTAINING PROTEIN 1"/>
    <property type="match status" value="1"/>
</dbReference>
<keyword evidence="2 3" id="KW-0040">ANK repeat</keyword>
<dbReference type="Gene3D" id="2.60.120.260">
    <property type="entry name" value="Galactose-binding domain-like"/>
    <property type="match status" value="1"/>
</dbReference>
<dbReference type="SUPFAM" id="SSF49785">
    <property type="entry name" value="Galactose-binding domain-like"/>
    <property type="match status" value="1"/>
</dbReference>
<sequence length="640" mass="71629">MGKESDLFKAVKEGDIVKLQKLIQSDRRTSLKKGGDGGKGLDVNSIDKETGYTPLITATLAGNRKLVEYLIVSGANVNIPDIKGNTPLHLAVFSGSVELIDIFLQRSNKRITQNKDGNTPLHIACQSDLENKLFVINRLLHADARQLNIRNKDELTPLDVAAMFNKKDAVSILLDFDEKRTNNTHAIVAAAIRGNNDVVELLLNYGISPNSISEISGSGPMHEAVRFYRIKVFEVLLKFGGSPKLKNSLGEVPENMIKDLPLPTARKFAQLIKDLSSAPPQIPKFTNLSQMQNISKDISINYPVLPCNKLWTENSEMYCSSCTEKNPNTHAIDDNHQTFWVIPEVHHAWTVLDLQYDHMITGITIYGWNSPQMVKTFQLQTSDNIQGPWMTFFSGQCVQSGSEDPKVDGTPQTFSEFSVKTRYLRFYILDNHGGKSICFQGLQLYGVDCRVIETFLKLGFAQYSDSFINKGYNNYSKMLELTMEDIREVIHEEMDNLCLYATIQEFRKKEYKVNKISWLREPAMSGVTNQPLPAFSVQCDPMASSQVCVKVIGDEVIKGVTSVNLVPSTLHEASVAIFDNITITKAGSWQILVYSVENTDVHILAPNVITIKAGGRPSSEIEAQFDDIQRMLFEMQASLK</sequence>
<feature type="domain" description="F5/8 type C" evidence="4">
    <location>
        <begin position="293"/>
        <end position="447"/>
    </location>
</feature>
<dbReference type="Gene3D" id="1.25.40.20">
    <property type="entry name" value="Ankyrin repeat-containing domain"/>
    <property type="match status" value="2"/>
</dbReference>
<organism evidence="5 6">
    <name type="scientific">Patella caerulea</name>
    <name type="common">Rayed Mediterranean limpet</name>
    <dbReference type="NCBI Taxonomy" id="87958"/>
    <lineage>
        <taxon>Eukaryota</taxon>
        <taxon>Metazoa</taxon>
        <taxon>Spiralia</taxon>
        <taxon>Lophotrochozoa</taxon>
        <taxon>Mollusca</taxon>
        <taxon>Gastropoda</taxon>
        <taxon>Patellogastropoda</taxon>
        <taxon>Patelloidea</taxon>
        <taxon>Patellidae</taxon>
        <taxon>Patella</taxon>
    </lineage>
</organism>
<feature type="repeat" description="ANK" evidence="3">
    <location>
        <begin position="216"/>
        <end position="248"/>
    </location>
</feature>
<accession>A0AAN8JC36</accession>
<comment type="caution">
    <text evidence="5">The sequence shown here is derived from an EMBL/GenBank/DDBJ whole genome shotgun (WGS) entry which is preliminary data.</text>
</comment>
<feature type="repeat" description="ANK" evidence="3">
    <location>
        <begin position="50"/>
        <end position="82"/>
    </location>
</feature>
<dbReference type="PANTHER" id="PTHR24174:SF16">
    <property type="entry name" value="CASKIN-2"/>
    <property type="match status" value="1"/>
</dbReference>
<dbReference type="InterPro" id="IPR008979">
    <property type="entry name" value="Galactose-bd-like_sf"/>
</dbReference>
<dbReference type="Pfam" id="PF00023">
    <property type="entry name" value="Ank"/>
    <property type="match status" value="1"/>
</dbReference>
<evidence type="ECO:0000256" key="1">
    <source>
        <dbReference type="ARBA" id="ARBA00022737"/>
    </source>
</evidence>
<gene>
    <name evidence="5" type="ORF">SNE40_013691</name>
</gene>
<dbReference type="PROSITE" id="PS50297">
    <property type="entry name" value="ANK_REP_REGION"/>
    <property type="match status" value="2"/>
</dbReference>
<protein>
    <recommendedName>
        <fullName evidence="4">F5/8 type C domain-containing protein</fullName>
    </recommendedName>
</protein>
<dbReference type="SMART" id="SM00248">
    <property type="entry name" value="ANK"/>
    <property type="match status" value="7"/>
</dbReference>
<evidence type="ECO:0000256" key="2">
    <source>
        <dbReference type="ARBA" id="ARBA00023043"/>
    </source>
</evidence>
<dbReference type="PROSITE" id="PS50022">
    <property type="entry name" value="FA58C_3"/>
    <property type="match status" value="1"/>
</dbReference>
<dbReference type="Gene3D" id="1.10.150.50">
    <property type="entry name" value="Transcription Factor, Ets-1"/>
    <property type="match status" value="1"/>
</dbReference>
<reference evidence="5 6" key="1">
    <citation type="submission" date="2024-01" db="EMBL/GenBank/DDBJ databases">
        <title>The genome of the rayed Mediterranean limpet Patella caerulea (Linnaeus, 1758).</title>
        <authorList>
            <person name="Anh-Thu Weber A."/>
            <person name="Halstead-Nussloch G."/>
        </authorList>
    </citation>
    <scope>NUCLEOTIDE SEQUENCE [LARGE SCALE GENOMIC DNA]</scope>
    <source>
        <strain evidence="5">AATW-2023a</strain>
        <tissue evidence="5">Whole specimen</tissue>
    </source>
</reference>
<dbReference type="InterPro" id="IPR000421">
    <property type="entry name" value="FA58C"/>
</dbReference>
<dbReference type="Pfam" id="PF13637">
    <property type="entry name" value="Ank_4"/>
    <property type="match status" value="1"/>
</dbReference>
<dbReference type="PROSITE" id="PS50088">
    <property type="entry name" value="ANK_REPEAT"/>
    <property type="match status" value="4"/>
</dbReference>
<dbReference type="Pfam" id="PF00754">
    <property type="entry name" value="F5_F8_type_C"/>
    <property type="match status" value="1"/>
</dbReference>
<dbReference type="InterPro" id="IPR002110">
    <property type="entry name" value="Ankyrin_rpt"/>
</dbReference>
<dbReference type="Proteomes" id="UP001347796">
    <property type="component" value="Unassembled WGS sequence"/>
</dbReference>
<feature type="repeat" description="ANK" evidence="3">
    <location>
        <begin position="83"/>
        <end position="115"/>
    </location>
</feature>
<evidence type="ECO:0000313" key="5">
    <source>
        <dbReference type="EMBL" id="KAK6175172.1"/>
    </source>
</evidence>
<dbReference type="InterPro" id="IPR033635">
    <property type="entry name" value="ANKS1/Caskin"/>
</dbReference>
<proteinExistence type="predicted"/>
<feature type="repeat" description="ANK" evidence="3">
    <location>
        <begin position="116"/>
        <end position="152"/>
    </location>
</feature>
<keyword evidence="1" id="KW-0677">Repeat</keyword>
<name>A0AAN8JC36_PATCE</name>